<dbReference type="AlphaFoldDB" id="A0AAV1JL97"/>
<dbReference type="EMBL" id="CAVLEF010000040">
    <property type="protein sequence ID" value="CAK1550135.1"/>
    <property type="molecule type" value="Genomic_DNA"/>
</dbReference>
<name>A0AAV1JL97_9NEOP</name>
<evidence type="ECO:0000313" key="2">
    <source>
        <dbReference type="Proteomes" id="UP001497472"/>
    </source>
</evidence>
<sequence>MDKRISLLIPCHKPAGLWTHFTISHLLLARVCKIFSYMLLYRMGMKQYTEDRCSAGVSRRFDLSRIRAGLDLPPIELRLTSCEVVQVKMHLD</sequence>
<gene>
    <name evidence="1" type="ORF">LNINA_LOCUS9374</name>
</gene>
<evidence type="ECO:0000313" key="1">
    <source>
        <dbReference type="EMBL" id="CAK1550135.1"/>
    </source>
</evidence>
<reference evidence="1 2" key="1">
    <citation type="submission" date="2023-11" db="EMBL/GenBank/DDBJ databases">
        <authorList>
            <person name="Okamura Y."/>
        </authorList>
    </citation>
    <scope>NUCLEOTIDE SEQUENCE [LARGE SCALE GENOMIC DNA]</scope>
</reference>
<dbReference type="Proteomes" id="UP001497472">
    <property type="component" value="Unassembled WGS sequence"/>
</dbReference>
<comment type="caution">
    <text evidence="1">The sequence shown here is derived from an EMBL/GenBank/DDBJ whole genome shotgun (WGS) entry which is preliminary data.</text>
</comment>
<keyword evidence="2" id="KW-1185">Reference proteome</keyword>
<proteinExistence type="predicted"/>
<accession>A0AAV1JL97</accession>
<protein>
    <submittedName>
        <fullName evidence="1">Uncharacterized protein</fullName>
    </submittedName>
</protein>
<organism evidence="1 2">
    <name type="scientific">Leptosia nina</name>
    <dbReference type="NCBI Taxonomy" id="320188"/>
    <lineage>
        <taxon>Eukaryota</taxon>
        <taxon>Metazoa</taxon>
        <taxon>Ecdysozoa</taxon>
        <taxon>Arthropoda</taxon>
        <taxon>Hexapoda</taxon>
        <taxon>Insecta</taxon>
        <taxon>Pterygota</taxon>
        <taxon>Neoptera</taxon>
        <taxon>Endopterygota</taxon>
        <taxon>Lepidoptera</taxon>
        <taxon>Glossata</taxon>
        <taxon>Ditrysia</taxon>
        <taxon>Papilionoidea</taxon>
        <taxon>Pieridae</taxon>
        <taxon>Pierinae</taxon>
        <taxon>Leptosia</taxon>
    </lineage>
</organism>